<dbReference type="NCBIfam" id="TIGR04089">
    <property type="entry name" value="exp_by_SipW_III"/>
    <property type="match status" value="1"/>
</dbReference>
<dbReference type="AlphaFoldDB" id="A0A6N7ZMK2"/>
<gene>
    <name evidence="3" type="ORF">GJV82_16450</name>
</gene>
<dbReference type="NCBIfam" id="TIGR04088">
    <property type="entry name" value="cognate_SipW"/>
    <property type="match status" value="1"/>
</dbReference>
<dbReference type="InterPro" id="IPR023833">
    <property type="entry name" value="Signal_pept_SipW-depend-type"/>
</dbReference>
<dbReference type="EMBL" id="WMKA01000051">
    <property type="protein sequence ID" value="MTG90513.1"/>
    <property type="molecule type" value="Genomic_DNA"/>
</dbReference>
<evidence type="ECO:0000256" key="1">
    <source>
        <dbReference type="SAM" id="MobiDB-lite"/>
    </source>
</evidence>
<evidence type="ECO:0000313" key="4">
    <source>
        <dbReference type="Proteomes" id="UP000440668"/>
    </source>
</evidence>
<sequence>MPLPGARPTVGARAPPQGWAPVRQGHDMERLTKGALAIGAGALLLLGGAGTYALWSDSQAVAEAGDITSGDLDLTMGTPVWTLNGTPVADVTAVRIVPGDVLALTQPVTVTAIGDTLQSTLSVAGTDALTGDAALLDALDVTFELDGPPSWATDNGDGTFEVAPSTAAYAPVDADVTLTFDEATPDQVATNAVVNLSSLTFTLEQHL</sequence>
<dbReference type="InterPro" id="IPR024006">
    <property type="entry name" value="Alt_signal_exp_actinobact"/>
</dbReference>
<comment type="caution">
    <text evidence="3">The sequence shown here is derived from an EMBL/GenBank/DDBJ whole genome shotgun (WGS) entry which is preliminary data.</text>
</comment>
<evidence type="ECO:0000313" key="3">
    <source>
        <dbReference type="EMBL" id="MTG90513.1"/>
    </source>
</evidence>
<protein>
    <submittedName>
        <fullName evidence="3">Alternate-type signal peptide domain-containing protein</fullName>
    </submittedName>
</protein>
<reference evidence="3 4" key="1">
    <citation type="submission" date="2019-11" db="EMBL/GenBank/DDBJ databases">
        <title>Cellulosimicrobium composti sp. nov. isolated from a compost.</title>
        <authorList>
            <person name="Yang Y."/>
        </authorList>
    </citation>
    <scope>NUCLEOTIDE SEQUENCE [LARGE SCALE GENOMIC DNA]</scope>
    <source>
        <strain evidence="3 4">BIT-GX5</strain>
    </source>
</reference>
<evidence type="ECO:0000256" key="2">
    <source>
        <dbReference type="SAM" id="Phobius"/>
    </source>
</evidence>
<keyword evidence="2" id="KW-0812">Transmembrane</keyword>
<keyword evidence="2" id="KW-1133">Transmembrane helix</keyword>
<organism evidence="3 4">
    <name type="scientific">Cellulosimicrobium composti</name>
    <dbReference type="NCBI Taxonomy" id="2672572"/>
    <lineage>
        <taxon>Bacteria</taxon>
        <taxon>Bacillati</taxon>
        <taxon>Actinomycetota</taxon>
        <taxon>Actinomycetes</taxon>
        <taxon>Micrococcales</taxon>
        <taxon>Promicromonosporaceae</taxon>
        <taxon>Cellulosimicrobium</taxon>
    </lineage>
</organism>
<name>A0A6N7ZMK2_9MICO</name>
<feature type="region of interest" description="Disordered" evidence="1">
    <location>
        <begin position="1"/>
        <end position="22"/>
    </location>
</feature>
<accession>A0A6N7ZMK2</accession>
<keyword evidence="2" id="KW-0472">Membrane</keyword>
<dbReference type="Proteomes" id="UP000440668">
    <property type="component" value="Unassembled WGS sequence"/>
</dbReference>
<proteinExistence type="predicted"/>
<feature type="transmembrane region" description="Helical" evidence="2">
    <location>
        <begin position="34"/>
        <end position="55"/>
    </location>
</feature>